<evidence type="ECO:0000313" key="11">
    <source>
        <dbReference type="Proteomes" id="UP000184389"/>
    </source>
</evidence>
<feature type="transmembrane region" description="Helical" evidence="8">
    <location>
        <begin position="296"/>
        <end position="325"/>
    </location>
</feature>
<dbReference type="PROSITE" id="PS50928">
    <property type="entry name" value="ABC_TM1"/>
    <property type="match status" value="2"/>
</dbReference>
<dbReference type="STRING" id="1123281.SAMN02745180_02067"/>
<feature type="transmembrane region" description="Helical" evidence="8">
    <location>
        <begin position="194"/>
        <end position="219"/>
    </location>
</feature>
<dbReference type="GO" id="GO:0055085">
    <property type="term" value="P:transmembrane transport"/>
    <property type="evidence" value="ECO:0007669"/>
    <property type="project" value="InterPro"/>
</dbReference>
<reference evidence="10 11" key="1">
    <citation type="submission" date="2016-11" db="EMBL/GenBank/DDBJ databases">
        <authorList>
            <person name="Jaros S."/>
            <person name="Januszkiewicz K."/>
            <person name="Wedrychowicz H."/>
        </authorList>
    </citation>
    <scope>NUCLEOTIDE SEQUENCE [LARGE SCALE GENOMIC DNA]</scope>
    <source>
        <strain evidence="10 11">DSM 13106</strain>
    </source>
</reference>
<dbReference type="CDD" id="cd06261">
    <property type="entry name" value="TM_PBP2"/>
    <property type="match status" value="2"/>
</dbReference>
<dbReference type="SUPFAM" id="SSF161098">
    <property type="entry name" value="MetI-like"/>
    <property type="match status" value="2"/>
</dbReference>
<keyword evidence="4" id="KW-0997">Cell inner membrane</keyword>
<dbReference type="AlphaFoldDB" id="A0A1M5YAA6"/>
<dbReference type="RefSeq" id="WP_072744718.1">
    <property type="nucleotide sequence ID" value="NZ_FQXR01000010.1"/>
</dbReference>
<feature type="transmembrane region" description="Helical" evidence="8">
    <location>
        <begin position="251"/>
        <end position="269"/>
    </location>
</feature>
<feature type="transmembrane region" description="Helical" evidence="8">
    <location>
        <begin position="69"/>
        <end position="92"/>
    </location>
</feature>
<feature type="transmembrane region" description="Helical" evidence="8">
    <location>
        <begin position="12"/>
        <end position="31"/>
    </location>
</feature>
<keyword evidence="6 8" id="KW-1133">Transmembrane helix</keyword>
<evidence type="ECO:0000256" key="7">
    <source>
        <dbReference type="ARBA" id="ARBA00023136"/>
    </source>
</evidence>
<feature type="transmembrane region" description="Helical" evidence="8">
    <location>
        <begin position="145"/>
        <end position="165"/>
    </location>
</feature>
<dbReference type="Gene3D" id="1.10.3720.10">
    <property type="entry name" value="MetI-like"/>
    <property type="match status" value="2"/>
</dbReference>
<dbReference type="GO" id="GO:0005886">
    <property type="term" value="C:plasma membrane"/>
    <property type="evidence" value="ECO:0007669"/>
    <property type="project" value="UniProtKB-SubCell"/>
</dbReference>
<feature type="domain" description="ABC transmembrane type-1" evidence="9">
    <location>
        <begin position="65"/>
        <end position="269"/>
    </location>
</feature>
<comment type="similarity">
    <text evidence="8">Belongs to the binding-protein-dependent transport system permease family.</text>
</comment>
<evidence type="ECO:0000256" key="8">
    <source>
        <dbReference type="RuleBase" id="RU363032"/>
    </source>
</evidence>
<dbReference type="InterPro" id="IPR035906">
    <property type="entry name" value="MetI-like_sf"/>
</dbReference>
<dbReference type="InterPro" id="IPR000515">
    <property type="entry name" value="MetI-like"/>
</dbReference>
<dbReference type="EMBL" id="FQXR01000010">
    <property type="protein sequence ID" value="SHI08977.1"/>
    <property type="molecule type" value="Genomic_DNA"/>
</dbReference>
<accession>A0A1M5YAA6</accession>
<comment type="subcellular location">
    <subcellularLocation>
        <location evidence="1">Cell inner membrane</location>
        <topology evidence="1">Multi-pass membrane protein</topology>
    </subcellularLocation>
    <subcellularLocation>
        <location evidence="8">Cell membrane</location>
        <topology evidence="8">Multi-pass membrane protein</topology>
    </subcellularLocation>
</comment>
<evidence type="ECO:0000256" key="5">
    <source>
        <dbReference type="ARBA" id="ARBA00022692"/>
    </source>
</evidence>
<proteinExistence type="inferred from homology"/>
<dbReference type="Proteomes" id="UP000184389">
    <property type="component" value="Unassembled WGS sequence"/>
</dbReference>
<keyword evidence="2 8" id="KW-0813">Transport</keyword>
<feature type="transmembrane region" description="Helical" evidence="8">
    <location>
        <begin position="477"/>
        <end position="498"/>
    </location>
</feature>
<keyword evidence="3" id="KW-1003">Cell membrane</keyword>
<feature type="transmembrane region" description="Helical" evidence="8">
    <location>
        <begin position="104"/>
        <end position="125"/>
    </location>
</feature>
<organism evidence="10 11">
    <name type="scientific">Sporanaerobacter acetigenes DSM 13106</name>
    <dbReference type="NCBI Taxonomy" id="1123281"/>
    <lineage>
        <taxon>Bacteria</taxon>
        <taxon>Bacillati</taxon>
        <taxon>Bacillota</taxon>
        <taxon>Tissierellia</taxon>
        <taxon>Tissierellales</taxon>
        <taxon>Sporanaerobacteraceae</taxon>
        <taxon>Sporanaerobacter</taxon>
    </lineage>
</organism>
<dbReference type="PANTHER" id="PTHR43357">
    <property type="entry name" value="INNER MEMBRANE ABC TRANSPORTER PERMEASE PROTEIN YDCV"/>
    <property type="match status" value="1"/>
</dbReference>
<feature type="domain" description="ABC transmembrane type-1" evidence="9">
    <location>
        <begin position="357"/>
        <end position="552"/>
    </location>
</feature>
<evidence type="ECO:0000256" key="4">
    <source>
        <dbReference type="ARBA" id="ARBA00022519"/>
    </source>
</evidence>
<feature type="transmembrane region" description="Helical" evidence="8">
    <location>
        <begin position="361"/>
        <end position="383"/>
    </location>
</feature>
<feature type="transmembrane region" description="Helical" evidence="8">
    <location>
        <begin position="531"/>
        <end position="553"/>
    </location>
</feature>
<keyword evidence="11" id="KW-1185">Reference proteome</keyword>
<name>A0A1M5YAA6_9FIRM</name>
<sequence>MNIKTKNIGTKFMKIIFYLVIFWFLIGYVLYPAVNTLITSLSNNGVFTLDYYKEFFTSNTNITALKNTLVLGFATVLVCGIIGTFLAFYVNFFDFPFRKTIHRILLTPIMLPGIIIVIAFIQLYGESGLVTKTIELLLNLDTIPYKFSGFKGILFVHAYTQYVYFYMNTSVAIKYLDYSLIESARNLGASKTKIFFTIILPMISPALIASSIITFMSGISSFSAPNLLGDTYRVMSTQILLSKANKHMEMAAVQVMILLLVSITFLLLLRYYENHNKFSTSVKGTPFKPVKIKNRIVRLIFTIICLSSIIMIILPILTIVLLSFVKPGTWMIEIFPKEFSLDNYVKIFTKKRTFLPFKNSIHMSIMASLFGLVIAVPCSYIIVKTNNKSKIAIEILSMLPWAMPASTIAINLINTFNKPNIFAFQNVLIGGYMILPLAYSISLFPLIVRSTNVALSSLSDNLEEASRSLGATWWHTFMHVTIPIITPGILSGTILGFIRSIGEYGISAFLYGVSNKPISIAMVNALYDFDIGLSMAYGVLVVILSSILTMIIMKIEDSNF</sequence>
<evidence type="ECO:0000256" key="1">
    <source>
        <dbReference type="ARBA" id="ARBA00004429"/>
    </source>
</evidence>
<keyword evidence="5 8" id="KW-0812">Transmembrane</keyword>
<protein>
    <submittedName>
        <fullName evidence="10">Iron(III) transport system permease protein</fullName>
    </submittedName>
</protein>
<evidence type="ECO:0000313" key="10">
    <source>
        <dbReference type="EMBL" id="SHI08977.1"/>
    </source>
</evidence>
<keyword evidence="7 8" id="KW-0472">Membrane</keyword>
<feature type="transmembrane region" description="Helical" evidence="8">
    <location>
        <begin position="422"/>
        <end position="448"/>
    </location>
</feature>
<dbReference type="Pfam" id="PF00528">
    <property type="entry name" value="BPD_transp_1"/>
    <property type="match status" value="2"/>
</dbReference>
<gene>
    <name evidence="10" type="ORF">SAMN02745180_02067</name>
</gene>
<evidence type="ECO:0000259" key="9">
    <source>
        <dbReference type="PROSITE" id="PS50928"/>
    </source>
</evidence>
<evidence type="ECO:0000256" key="6">
    <source>
        <dbReference type="ARBA" id="ARBA00022989"/>
    </source>
</evidence>
<dbReference type="PANTHER" id="PTHR43357:SF4">
    <property type="entry name" value="INNER MEMBRANE ABC TRANSPORTER PERMEASE PROTEIN YDCV"/>
    <property type="match status" value="1"/>
</dbReference>
<evidence type="ECO:0000256" key="3">
    <source>
        <dbReference type="ARBA" id="ARBA00022475"/>
    </source>
</evidence>
<evidence type="ECO:0000256" key="2">
    <source>
        <dbReference type="ARBA" id="ARBA00022448"/>
    </source>
</evidence>